<feature type="transmembrane region" description="Helical" evidence="7">
    <location>
        <begin position="279"/>
        <end position="297"/>
    </location>
</feature>
<sequence>MAIRIVPPAGPARMLAQAQLTNAIGDGAYYVTSALYFTLFIGLTPTQVGLGLTLGWAIGSVVGVPLGYLADRRGPRGIAVLLAVATGLSVASFLLVRSFVPFLIAACLYASCQCGLGAARQALLAGLVDKEKRTEVRAYLQSTVNAGLAVGAALGGLALTLNTRTAFLVVFAIDAVSFLLSALALRRLPAVAASPRGPSGEPALAVLRDKPYTLVTFLNTIMLFYMPLLSLVIPLWLVQRTAAPHWMVSALLVLNTLSVVIFQVRVASRVTGLTSAARSVRLAGIAMLAACAVFALSSLGSSAWLAGLVLLAGAVLQVIGEMMLGAGSWEIGFDLAPAGKQGQYQGFFGTSTAIARMAGPLALTTLIITWGTPGWIVLGVLFLLAGTAMGPAVRWAERTRVPAAVRLSADPVR</sequence>
<evidence type="ECO:0000256" key="6">
    <source>
        <dbReference type="ARBA" id="ARBA00023136"/>
    </source>
</evidence>
<evidence type="ECO:0000313" key="8">
    <source>
        <dbReference type="EMBL" id="GAA1683773.1"/>
    </source>
</evidence>
<comment type="subcellular location">
    <subcellularLocation>
        <location evidence="1">Cell membrane</location>
        <topology evidence="1">Multi-pass membrane protein</topology>
    </subcellularLocation>
</comment>
<keyword evidence="4 7" id="KW-0812">Transmembrane</keyword>
<name>A0ABP4T863_9ACTN</name>
<reference evidence="9" key="1">
    <citation type="journal article" date="2019" name="Int. J. Syst. Evol. Microbiol.">
        <title>The Global Catalogue of Microorganisms (GCM) 10K type strain sequencing project: providing services to taxonomists for standard genome sequencing and annotation.</title>
        <authorList>
            <consortium name="The Broad Institute Genomics Platform"/>
            <consortium name="The Broad Institute Genome Sequencing Center for Infectious Disease"/>
            <person name="Wu L."/>
            <person name="Ma J."/>
        </authorList>
    </citation>
    <scope>NUCLEOTIDE SEQUENCE [LARGE SCALE GENOMIC DNA]</scope>
    <source>
        <strain evidence="9">JCM 14718</strain>
    </source>
</reference>
<evidence type="ECO:0000256" key="1">
    <source>
        <dbReference type="ARBA" id="ARBA00004651"/>
    </source>
</evidence>
<evidence type="ECO:0000256" key="3">
    <source>
        <dbReference type="ARBA" id="ARBA00022475"/>
    </source>
</evidence>
<dbReference type="PANTHER" id="PTHR23517:SF2">
    <property type="entry name" value="MULTIDRUG RESISTANCE PROTEIN MDTH"/>
    <property type="match status" value="1"/>
</dbReference>
<keyword evidence="6 7" id="KW-0472">Membrane</keyword>
<dbReference type="EMBL" id="BAAANY010000011">
    <property type="protein sequence ID" value="GAA1683773.1"/>
    <property type="molecule type" value="Genomic_DNA"/>
</dbReference>
<dbReference type="InterPro" id="IPR050171">
    <property type="entry name" value="MFS_Transporters"/>
</dbReference>
<dbReference type="Gene3D" id="1.20.1250.20">
    <property type="entry name" value="MFS general substrate transporter like domains"/>
    <property type="match status" value="1"/>
</dbReference>
<dbReference type="SUPFAM" id="SSF103473">
    <property type="entry name" value="MFS general substrate transporter"/>
    <property type="match status" value="1"/>
</dbReference>
<dbReference type="Pfam" id="PF07690">
    <property type="entry name" value="MFS_1"/>
    <property type="match status" value="1"/>
</dbReference>
<dbReference type="InterPro" id="IPR001958">
    <property type="entry name" value="Tet-R_TetA/multi-R_MdtG-like"/>
</dbReference>
<dbReference type="PRINTS" id="PR01035">
    <property type="entry name" value="TCRTETA"/>
</dbReference>
<comment type="caution">
    <text evidence="8">The sequence shown here is derived from an EMBL/GenBank/DDBJ whole genome shotgun (WGS) entry which is preliminary data.</text>
</comment>
<feature type="transmembrane region" description="Helical" evidence="7">
    <location>
        <begin position="23"/>
        <end position="43"/>
    </location>
</feature>
<proteinExistence type="predicted"/>
<dbReference type="RefSeq" id="WP_344311408.1">
    <property type="nucleotide sequence ID" value="NZ_BAAANY010000011.1"/>
</dbReference>
<evidence type="ECO:0000256" key="2">
    <source>
        <dbReference type="ARBA" id="ARBA00022448"/>
    </source>
</evidence>
<dbReference type="Proteomes" id="UP001500618">
    <property type="component" value="Unassembled WGS sequence"/>
</dbReference>
<dbReference type="InterPro" id="IPR036259">
    <property type="entry name" value="MFS_trans_sf"/>
</dbReference>
<keyword evidence="3" id="KW-1003">Cell membrane</keyword>
<feature type="transmembrane region" description="Helical" evidence="7">
    <location>
        <begin position="49"/>
        <end position="70"/>
    </location>
</feature>
<evidence type="ECO:0000256" key="7">
    <source>
        <dbReference type="SAM" id="Phobius"/>
    </source>
</evidence>
<accession>A0ABP4T863</accession>
<organism evidence="8 9">
    <name type="scientific">Fodinicola feengrottensis</name>
    <dbReference type="NCBI Taxonomy" id="435914"/>
    <lineage>
        <taxon>Bacteria</taxon>
        <taxon>Bacillati</taxon>
        <taxon>Actinomycetota</taxon>
        <taxon>Actinomycetes</taxon>
        <taxon>Mycobacteriales</taxon>
        <taxon>Fodinicola</taxon>
    </lineage>
</organism>
<keyword evidence="9" id="KW-1185">Reference proteome</keyword>
<evidence type="ECO:0000256" key="4">
    <source>
        <dbReference type="ARBA" id="ARBA00022692"/>
    </source>
</evidence>
<feature type="transmembrane region" description="Helical" evidence="7">
    <location>
        <begin position="165"/>
        <end position="185"/>
    </location>
</feature>
<feature type="transmembrane region" description="Helical" evidence="7">
    <location>
        <begin position="243"/>
        <end position="267"/>
    </location>
</feature>
<evidence type="ECO:0000313" key="9">
    <source>
        <dbReference type="Proteomes" id="UP001500618"/>
    </source>
</evidence>
<keyword evidence="5 7" id="KW-1133">Transmembrane helix</keyword>
<dbReference type="InterPro" id="IPR011701">
    <property type="entry name" value="MFS"/>
</dbReference>
<dbReference type="PANTHER" id="PTHR23517">
    <property type="entry name" value="RESISTANCE PROTEIN MDTM, PUTATIVE-RELATED-RELATED"/>
    <property type="match status" value="1"/>
</dbReference>
<feature type="transmembrane region" description="Helical" evidence="7">
    <location>
        <begin position="77"/>
        <end position="96"/>
    </location>
</feature>
<feature type="transmembrane region" description="Helical" evidence="7">
    <location>
        <begin position="214"/>
        <end position="237"/>
    </location>
</feature>
<protein>
    <submittedName>
        <fullName evidence="8">MFS transporter</fullName>
    </submittedName>
</protein>
<feature type="transmembrane region" description="Helical" evidence="7">
    <location>
        <begin position="303"/>
        <end position="326"/>
    </location>
</feature>
<evidence type="ECO:0000256" key="5">
    <source>
        <dbReference type="ARBA" id="ARBA00022989"/>
    </source>
</evidence>
<feature type="transmembrane region" description="Helical" evidence="7">
    <location>
        <begin position="139"/>
        <end position="159"/>
    </location>
</feature>
<feature type="transmembrane region" description="Helical" evidence="7">
    <location>
        <begin position="374"/>
        <end position="393"/>
    </location>
</feature>
<gene>
    <name evidence="8" type="ORF">GCM10009765_36310</name>
</gene>
<keyword evidence="2" id="KW-0813">Transport</keyword>